<dbReference type="Proteomes" id="UP000076580">
    <property type="component" value="Chromosome 02"/>
</dbReference>
<feature type="signal peptide" evidence="2">
    <location>
        <begin position="1"/>
        <end position="19"/>
    </location>
</feature>
<dbReference type="STRING" id="98403.A0A151GKW9"/>
<gene>
    <name evidence="4" type="ORF">DCS_04749</name>
</gene>
<proteinExistence type="predicted"/>
<dbReference type="PANTHER" id="PTHR47797">
    <property type="entry name" value="DEHYDROGENASE, PUTATIVE (AFU_ORTHOLOGUE AFUA_8G05805)-RELATED"/>
    <property type="match status" value="1"/>
</dbReference>
<dbReference type="InterPro" id="IPR005018">
    <property type="entry name" value="DOMON_domain"/>
</dbReference>
<reference evidence="4 5" key="1">
    <citation type="journal article" date="2016" name="Sci. Rep.">
        <title>Insights into Adaptations to a Near-Obligate Nematode Endoparasitic Lifestyle from the Finished Genome of Drechmeria coniospora.</title>
        <authorList>
            <person name="Zhang L."/>
            <person name="Zhou Z."/>
            <person name="Guo Q."/>
            <person name="Fokkens L."/>
            <person name="Miskei M."/>
            <person name="Pocsi I."/>
            <person name="Zhang W."/>
            <person name="Chen M."/>
            <person name="Wang L."/>
            <person name="Sun Y."/>
            <person name="Donzelli B.G."/>
            <person name="Gibson D.M."/>
            <person name="Nelson D.R."/>
            <person name="Luo J.G."/>
            <person name="Rep M."/>
            <person name="Liu H."/>
            <person name="Yang S."/>
            <person name="Wang J."/>
            <person name="Krasnoff S.B."/>
            <person name="Xu Y."/>
            <person name="Molnar I."/>
            <person name="Lin M."/>
        </authorList>
    </citation>
    <scope>NUCLEOTIDE SEQUENCE [LARGE SCALE GENOMIC DNA]</scope>
    <source>
        <strain evidence="4 5">ARSEF 6962</strain>
    </source>
</reference>
<dbReference type="Gene3D" id="1.20.120.1770">
    <property type="match status" value="1"/>
</dbReference>
<feature type="chain" id="PRO_5007580745" evidence="2">
    <location>
        <begin position="20"/>
        <end position="391"/>
    </location>
</feature>
<feature type="transmembrane region" description="Helical" evidence="1">
    <location>
        <begin position="348"/>
        <end position="368"/>
    </location>
</feature>
<evidence type="ECO:0000256" key="2">
    <source>
        <dbReference type="SAM" id="SignalP"/>
    </source>
</evidence>
<dbReference type="CDD" id="cd08760">
    <property type="entry name" value="Cyt_b561_FRRS1_like"/>
    <property type="match status" value="1"/>
</dbReference>
<dbReference type="EMBL" id="LAYC01000002">
    <property type="protein sequence ID" value="KYK57736.1"/>
    <property type="molecule type" value="Genomic_DNA"/>
</dbReference>
<sequence>MHLCRVMAAVVIHAAVASAITTSYCVIPDVCFRWGVPEANTTSKPSSVYLQLKAPITYEWIGLGIGSQMRGAYMFIMYADGKGNVTLSTRQSTGHVMPQHVANGNVKMLEGSGIVDGQMIANVKCGGGCNNLALQGSAGWIAGWKVGSPLNSTSASETITFHDGYNGFNVDLKKSTISVDANPFLNSQNSSSNGKNASTAVTGGETASTDSQTLVYAHGILMTIIFVIGYPIGSILMPLLGNWIIHASWQSLIFLCMWVGFGLGYALASRAGAFSPSPHTVLGILVVSFMVLQPIFGWLHHQYYIKHQSRGIVSHVHIWYGRVLILIGIVNGGLGLQLSGSPSTFCTAYIVLTILMVVVCSCAIAFAISKKRQHVATPSANPARFGGKKAS</sequence>
<name>A0A151GKW9_DRECN</name>
<dbReference type="GeneID" id="63717392"/>
<dbReference type="InParanoid" id="A0A151GKW9"/>
<protein>
    <submittedName>
        <fullName evidence="4">Carbohydrate-binding domain family 9-like protein</fullName>
    </submittedName>
</protein>
<dbReference type="Pfam" id="PF16010">
    <property type="entry name" value="CDH-cyt"/>
    <property type="match status" value="1"/>
</dbReference>
<evidence type="ECO:0000313" key="4">
    <source>
        <dbReference type="EMBL" id="KYK57736.1"/>
    </source>
</evidence>
<evidence type="ECO:0000256" key="1">
    <source>
        <dbReference type="SAM" id="Phobius"/>
    </source>
</evidence>
<keyword evidence="5" id="KW-1185">Reference proteome</keyword>
<keyword evidence="1" id="KW-1133">Transmembrane helix</keyword>
<feature type="transmembrane region" description="Helical" evidence="1">
    <location>
        <begin position="319"/>
        <end position="336"/>
    </location>
</feature>
<evidence type="ECO:0000313" key="5">
    <source>
        <dbReference type="Proteomes" id="UP000076580"/>
    </source>
</evidence>
<organism evidence="4 5">
    <name type="scientific">Drechmeria coniospora</name>
    <name type="common">Nematophagous fungus</name>
    <name type="synonym">Meria coniospora</name>
    <dbReference type="NCBI Taxonomy" id="98403"/>
    <lineage>
        <taxon>Eukaryota</taxon>
        <taxon>Fungi</taxon>
        <taxon>Dikarya</taxon>
        <taxon>Ascomycota</taxon>
        <taxon>Pezizomycotina</taxon>
        <taxon>Sordariomycetes</taxon>
        <taxon>Hypocreomycetidae</taxon>
        <taxon>Hypocreales</taxon>
        <taxon>Ophiocordycipitaceae</taxon>
        <taxon>Drechmeria</taxon>
    </lineage>
</organism>
<keyword evidence="1" id="KW-0472">Membrane</keyword>
<keyword evidence="1" id="KW-0812">Transmembrane</keyword>
<dbReference type="SMART" id="SM00664">
    <property type="entry name" value="DoH"/>
    <property type="match status" value="1"/>
</dbReference>
<dbReference type="PANTHER" id="PTHR47797:SF4">
    <property type="entry name" value="DOMON DOMAIN-CONTAINING PROTEIN"/>
    <property type="match status" value="1"/>
</dbReference>
<keyword evidence="2" id="KW-0732">Signal</keyword>
<feature type="transmembrane region" description="Helical" evidence="1">
    <location>
        <begin position="252"/>
        <end position="268"/>
    </location>
</feature>
<feature type="domain" description="DOMON" evidence="3">
    <location>
        <begin position="60"/>
        <end position="219"/>
    </location>
</feature>
<dbReference type="SUPFAM" id="SSF49344">
    <property type="entry name" value="CBD9-like"/>
    <property type="match status" value="1"/>
</dbReference>
<dbReference type="RefSeq" id="XP_040657088.1">
    <property type="nucleotide sequence ID" value="XM_040802055.1"/>
</dbReference>
<evidence type="ECO:0000259" key="3">
    <source>
        <dbReference type="SMART" id="SM00664"/>
    </source>
</evidence>
<dbReference type="Gene3D" id="2.60.40.1210">
    <property type="entry name" value="Cellobiose dehydrogenase, cytochrome domain"/>
    <property type="match status" value="1"/>
</dbReference>
<dbReference type="InterPro" id="IPR015920">
    <property type="entry name" value="Cellobiose_DH-like_cyt"/>
</dbReference>
<feature type="transmembrane region" description="Helical" evidence="1">
    <location>
        <begin position="280"/>
        <end position="299"/>
    </location>
</feature>
<feature type="transmembrane region" description="Helical" evidence="1">
    <location>
        <begin position="215"/>
        <end position="240"/>
    </location>
</feature>
<dbReference type="AlphaFoldDB" id="A0A151GKW9"/>
<comment type="caution">
    <text evidence="4">The sequence shown here is derived from an EMBL/GenBank/DDBJ whole genome shotgun (WGS) entry which is preliminary data.</text>
</comment>
<dbReference type="CDD" id="cd09630">
    <property type="entry name" value="CDH_like_cytochrome"/>
    <property type="match status" value="1"/>
</dbReference>
<accession>A0A151GKW9</accession>